<dbReference type="PROSITE" id="PS50217">
    <property type="entry name" value="BZIP"/>
    <property type="match status" value="1"/>
</dbReference>
<evidence type="ECO:0000256" key="3">
    <source>
        <dbReference type="ARBA" id="ARBA00023015"/>
    </source>
</evidence>
<feature type="domain" description="BZIP" evidence="9">
    <location>
        <begin position="109"/>
        <end position="172"/>
    </location>
</feature>
<keyword evidence="3" id="KW-0805">Transcription regulation</keyword>
<dbReference type="InterPro" id="IPR004827">
    <property type="entry name" value="bZIP"/>
</dbReference>
<gene>
    <name evidence="10" type="ORF">HK097_009417</name>
</gene>
<dbReference type="Gene3D" id="1.20.5.170">
    <property type="match status" value="1"/>
</dbReference>
<dbReference type="GO" id="GO:0005634">
    <property type="term" value="C:nucleus"/>
    <property type="evidence" value="ECO:0007669"/>
    <property type="project" value="UniProtKB-SubCell"/>
</dbReference>
<evidence type="ECO:0000313" key="11">
    <source>
        <dbReference type="Proteomes" id="UP001212841"/>
    </source>
</evidence>
<evidence type="ECO:0000313" key="10">
    <source>
        <dbReference type="EMBL" id="KAJ3055764.1"/>
    </source>
</evidence>
<dbReference type="CDD" id="cd14687">
    <property type="entry name" value="bZIP_ATF2"/>
    <property type="match status" value="1"/>
</dbReference>
<comment type="subcellular location">
    <subcellularLocation>
        <location evidence="1">Nucleus</location>
    </subcellularLocation>
</comment>
<dbReference type="Proteomes" id="UP001212841">
    <property type="component" value="Unassembled WGS sequence"/>
</dbReference>
<evidence type="ECO:0000256" key="1">
    <source>
        <dbReference type="ARBA" id="ARBA00004123"/>
    </source>
</evidence>
<dbReference type="PANTHER" id="PTHR47416:SF8">
    <property type="entry name" value="BASIC-LEUCINE ZIPPER TRANSCRIPTION FACTOR E-RELATED"/>
    <property type="match status" value="1"/>
</dbReference>
<feature type="region of interest" description="Disordered" evidence="8">
    <location>
        <begin position="93"/>
        <end position="113"/>
    </location>
</feature>
<dbReference type="InterPro" id="IPR046347">
    <property type="entry name" value="bZIP_sf"/>
</dbReference>
<dbReference type="PANTHER" id="PTHR47416">
    <property type="entry name" value="BASIC-LEUCINE ZIPPER TRANSCRIPTION FACTOR F-RELATED"/>
    <property type="match status" value="1"/>
</dbReference>
<keyword evidence="4" id="KW-0238">DNA-binding</keyword>
<comment type="caution">
    <text evidence="10">The sequence shown here is derived from an EMBL/GenBank/DDBJ whole genome shotgun (WGS) entry which is preliminary data.</text>
</comment>
<dbReference type="EMBL" id="JADGJD010000062">
    <property type="protein sequence ID" value="KAJ3055764.1"/>
    <property type="molecule type" value="Genomic_DNA"/>
</dbReference>
<keyword evidence="11" id="KW-1185">Reference proteome</keyword>
<dbReference type="PROSITE" id="PS00036">
    <property type="entry name" value="BZIP_BASIC"/>
    <property type="match status" value="1"/>
</dbReference>
<reference evidence="10" key="1">
    <citation type="submission" date="2020-05" db="EMBL/GenBank/DDBJ databases">
        <title>Phylogenomic resolution of chytrid fungi.</title>
        <authorList>
            <person name="Stajich J.E."/>
            <person name="Amses K."/>
            <person name="Simmons R."/>
            <person name="Seto K."/>
            <person name="Myers J."/>
            <person name="Bonds A."/>
            <person name="Quandt C.A."/>
            <person name="Barry K."/>
            <person name="Liu P."/>
            <person name="Grigoriev I."/>
            <person name="Longcore J.E."/>
            <person name="James T.Y."/>
        </authorList>
    </citation>
    <scope>NUCLEOTIDE SEQUENCE</scope>
    <source>
        <strain evidence="10">JEL0318</strain>
    </source>
</reference>
<comment type="similarity">
    <text evidence="2">Belongs to the bZIP family.</text>
</comment>
<sequence>MAQHLPAQRLSDRQASQHSALALLAATSLTPQWRPGAHGGGQSLNTFPGTPTDPTNPLDSLTQSLFPFASTSQVVAPKPPLDILRQMHLPIAPAPPHLQTSTRPTRSTEERRQRRLLRNREAAKQCRAKKKVFVQELEDKLRTEEQDNAELDEENQLLRAENERLKERLRKCGCSVGEGLNLDPCPERPRRKRDVTKPDDSEESEQTDRDSNEYLVGEGRNITRGTENDSMGLHQIFSPMEALLAAVASEQAIS</sequence>
<evidence type="ECO:0000256" key="7">
    <source>
        <dbReference type="SAM" id="Coils"/>
    </source>
</evidence>
<feature type="region of interest" description="Disordered" evidence="8">
    <location>
        <begin position="180"/>
        <end position="230"/>
    </location>
</feature>
<keyword evidence="6" id="KW-0539">Nucleus</keyword>
<accession>A0AAD5X893</accession>
<organism evidence="10 11">
    <name type="scientific">Rhizophlyctis rosea</name>
    <dbReference type="NCBI Taxonomy" id="64517"/>
    <lineage>
        <taxon>Eukaryota</taxon>
        <taxon>Fungi</taxon>
        <taxon>Fungi incertae sedis</taxon>
        <taxon>Chytridiomycota</taxon>
        <taxon>Chytridiomycota incertae sedis</taxon>
        <taxon>Chytridiomycetes</taxon>
        <taxon>Rhizophlyctidales</taxon>
        <taxon>Rhizophlyctidaceae</taxon>
        <taxon>Rhizophlyctis</taxon>
    </lineage>
</organism>
<protein>
    <recommendedName>
        <fullName evidence="9">BZIP domain-containing protein</fullName>
    </recommendedName>
</protein>
<name>A0AAD5X893_9FUNG</name>
<evidence type="ECO:0000256" key="8">
    <source>
        <dbReference type="SAM" id="MobiDB-lite"/>
    </source>
</evidence>
<dbReference type="SMART" id="SM00338">
    <property type="entry name" value="BRLZ"/>
    <property type="match status" value="1"/>
</dbReference>
<dbReference type="Pfam" id="PF00170">
    <property type="entry name" value="bZIP_1"/>
    <property type="match status" value="1"/>
</dbReference>
<evidence type="ECO:0000256" key="4">
    <source>
        <dbReference type="ARBA" id="ARBA00023125"/>
    </source>
</evidence>
<keyword evidence="5" id="KW-0804">Transcription</keyword>
<keyword evidence="7" id="KW-0175">Coiled coil</keyword>
<feature type="compositionally biased region" description="Polar residues" evidence="8">
    <location>
        <begin position="43"/>
        <end position="54"/>
    </location>
</feature>
<feature type="region of interest" description="Disordered" evidence="8">
    <location>
        <begin position="32"/>
        <end position="54"/>
    </location>
</feature>
<proteinExistence type="inferred from homology"/>
<evidence type="ECO:0000256" key="5">
    <source>
        <dbReference type="ARBA" id="ARBA00023163"/>
    </source>
</evidence>
<evidence type="ECO:0000256" key="6">
    <source>
        <dbReference type="ARBA" id="ARBA00023242"/>
    </source>
</evidence>
<dbReference type="GO" id="GO:0003677">
    <property type="term" value="F:DNA binding"/>
    <property type="evidence" value="ECO:0007669"/>
    <property type="project" value="UniProtKB-KW"/>
</dbReference>
<dbReference type="SUPFAM" id="SSF57959">
    <property type="entry name" value="Leucine zipper domain"/>
    <property type="match status" value="1"/>
</dbReference>
<dbReference type="AlphaFoldDB" id="A0AAD5X893"/>
<evidence type="ECO:0000259" key="9">
    <source>
        <dbReference type="PROSITE" id="PS50217"/>
    </source>
</evidence>
<dbReference type="GO" id="GO:0003700">
    <property type="term" value="F:DNA-binding transcription factor activity"/>
    <property type="evidence" value="ECO:0007669"/>
    <property type="project" value="InterPro"/>
</dbReference>
<feature type="coiled-coil region" evidence="7">
    <location>
        <begin position="134"/>
        <end position="171"/>
    </location>
</feature>
<evidence type="ECO:0000256" key="2">
    <source>
        <dbReference type="ARBA" id="ARBA00007163"/>
    </source>
</evidence>